<name>A0A0F3K0Q5_9GAMM</name>
<dbReference type="InterPro" id="IPR057326">
    <property type="entry name" value="KR_dom"/>
</dbReference>
<proteinExistence type="inferred from homology"/>
<evidence type="ECO:0000256" key="2">
    <source>
        <dbReference type="ARBA" id="ARBA00023002"/>
    </source>
</evidence>
<accession>A0A0F3K0Q5</accession>
<evidence type="ECO:0000259" key="3">
    <source>
        <dbReference type="SMART" id="SM00822"/>
    </source>
</evidence>
<dbReference type="PANTHER" id="PTHR43477">
    <property type="entry name" value="DIHYDROANTICAPSIN 7-DEHYDROGENASE"/>
    <property type="match status" value="1"/>
</dbReference>
<dbReference type="InterPro" id="IPR002347">
    <property type="entry name" value="SDR_fam"/>
</dbReference>
<comment type="similarity">
    <text evidence="1">Belongs to the short-chain dehydrogenases/reductases (SDR) family.</text>
</comment>
<dbReference type="Gene3D" id="3.40.50.720">
    <property type="entry name" value="NAD(P)-binding Rossmann-like Domain"/>
    <property type="match status" value="1"/>
</dbReference>
<dbReference type="Proteomes" id="UP000033651">
    <property type="component" value="Unassembled WGS sequence"/>
</dbReference>
<dbReference type="OrthoDB" id="9803333at2"/>
<comment type="caution">
    <text evidence="4">The sequence shown here is derived from an EMBL/GenBank/DDBJ whole genome shotgun (WGS) entry which is preliminary data.</text>
</comment>
<dbReference type="FunFam" id="3.40.50.720:FF:000084">
    <property type="entry name" value="Short-chain dehydrogenase reductase"/>
    <property type="match status" value="1"/>
</dbReference>
<dbReference type="PRINTS" id="PR00081">
    <property type="entry name" value="GDHRDH"/>
</dbReference>
<dbReference type="PROSITE" id="PS00061">
    <property type="entry name" value="ADH_SHORT"/>
    <property type="match status" value="1"/>
</dbReference>
<dbReference type="RefSeq" id="WP_045831456.1">
    <property type="nucleotide sequence ID" value="NZ_JZRB01000094.1"/>
</dbReference>
<organism evidence="4 5">
    <name type="scientific">Luteibacter yeojuensis</name>
    <dbReference type="NCBI Taxonomy" id="345309"/>
    <lineage>
        <taxon>Bacteria</taxon>
        <taxon>Pseudomonadati</taxon>
        <taxon>Pseudomonadota</taxon>
        <taxon>Gammaproteobacteria</taxon>
        <taxon>Lysobacterales</taxon>
        <taxon>Rhodanobacteraceae</taxon>
        <taxon>Luteibacter</taxon>
    </lineage>
</organism>
<evidence type="ECO:0000313" key="5">
    <source>
        <dbReference type="Proteomes" id="UP000033651"/>
    </source>
</evidence>
<dbReference type="InterPro" id="IPR051122">
    <property type="entry name" value="SDR_DHRS6-like"/>
</dbReference>
<keyword evidence="5" id="KW-1185">Reference proteome</keyword>
<dbReference type="SMART" id="SM00822">
    <property type="entry name" value="PKS_KR"/>
    <property type="match status" value="1"/>
</dbReference>
<dbReference type="SUPFAM" id="SSF51735">
    <property type="entry name" value="NAD(P)-binding Rossmann-fold domains"/>
    <property type="match status" value="1"/>
</dbReference>
<reference evidence="4 5" key="1">
    <citation type="submission" date="2015-03" db="EMBL/GenBank/DDBJ databases">
        <title>Draft genome sequence of Luteibacter yeojuensis strain SU11.</title>
        <authorList>
            <person name="Sulaiman J."/>
            <person name="Priya K."/>
            <person name="Chan K.-G."/>
        </authorList>
    </citation>
    <scope>NUCLEOTIDE SEQUENCE [LARGE SCALE GENOMIC DNA]</scope>
    <source>
        <strain evidence="4 5">SU11</strain>
    </source>
</reference>
<evidence type="ECO:0000313" key="4">
    <source>
        <dbReference type="EMBL" id="KJV24756.1"/>
    </source>
</evidence>
<dbReference type="InterPro" id="IPR036291">
    <property type="entry name" value="NAD(P)-bd_dom_sf"/>
</dbReference>
<dbReference type="NCBIfam" id="NF005075">
    <property type="entry name" value="PRK06500.1"/>
    <property type="match status" value="1"/>
</dbReference>
<dbReference type="Pfam" id="PF13561">
    <property type="entry name" value="adh_short_C2"/>
    <property type="match status" value="1"/>
</dbReference>
<gene>
    <name evidence="4" type="ORF">VI08_20260</name>
</gene>
<dbReference type="AlphaFoldDB" id="A0A0F3K0Q5"/>
<dbReference type="CDD" id="cd05233">
    <property type="entry name" value="SDR_c"/>
    <property type="match status" value="1"/>
</dbReference>
<dbReference type="InterPro" id="IPR020904">
    <property type="entry name" value="Sc_DH/Rdtase_CS"/>
</dbReference>
<evidence type="ECO:0000256" key="1">
    <source>
        <dbReference type="ARBA" id="ARBA00006484"/>
    </source>
</evidence>
<keyword evidence="2" id="KW-0560">Oxidoreductase</keyword>
<dbReference type="PATRIC" id="fig|345309.4.peg.4194"/>
<dbReference type="EMBL" id="JZRB01000094">
    <property type="protein sequence ID" value="KJV24756.1"/>
    <property type="molecule type" value="Genomic_DNA"/>
</dbReference>
<protein>
    <submittedName>
        <fullName evidence="4">Short-chain dehydrogenase</fullName>
    </submittedName>
</protein>
<sequence length="249" mass="25527">MKRFNGKNVLVTGGTSGIGLAVAQAFAAEGARVVVTGRDEKALEQVATGLGGGAVALKNDASHLGDAKALGQALAAQGIRLDAVFINAGVAKFAAFADVDEALWDLTFNTNTKGAYFQLQAVLPQLNDGASIVLNGSINAHIGMPNSSVYAASKAALITLARTLSAELLPRGIRVNVVSPGPVHTPLYGKLGMDQAQLEATAAQIQAQVPLGRFGRPEEIASTVLHLSSPESGFIVGTEIIADGGMSQL</sequence>
<feature type="domain" description="Ketoreductase" evidence="3">
    <location>
        <begin position="7"/>
        <end position="181"/>
    </location>
</feature>
<dbReference type="PANTHER" id="PTHR43477:SF1">
    <property type="entry name" value="DIHYDROANTICAPSIN 7-DEHYDROGENASE"/>
    <property type="match status" value="1"/>
</dbReference>
<dbReference type="GO" id="GO:0016491">
    <property type="term" value="F:oxidoreductase activity"/>
    <property type="evidence" value="ECO:0007669"/>
    <property type="project" value="UniProtKB-KW"/>
</dbReference>